<dbReference type="Gene3D" id="3.40.580.10">
    <property type="entry name" value="Eco RI Endonuclease, subunit A"/>
    <property type="match status" value="1"/>
</dbReference>
<dbReference type="Pfam" id="PF11407">
    <property type="entry name" value="RestrictionMunI"/>
    <property type="match status" value="1"/>
</dbReference>
<comment type="caution">
    <text evidence="1">The sequence shown here is derived from an EMBL/GenBank/DDBJ whole genome shotgun (WGS) entry which is preliminary data.</text>
</comment>
<keyword evidence="2" id="KW-1185">Reference proteome</keyword>
<keyword evidence="1" id="KW-0255">Endonuclease</keyword>
<proteinExistence type="predicted"/>
<dbReference type="GO" id="GO:0009036">
    <property type="term" value="F:type II site-specific deoxyribonuclease activity"/>
    <property type="evidence" value="ECO:0007669"/>
    <property type="project" value="InterPro"/>
</dbReference>
<dbReference type="GO" id="GO:0009307">
    <property type="term" value="P:DNA restriction-modification system"/>
    <property type="evidence" value="ECO:0007669"/>
    <property type="project" value="InterPro"/>
</dbReference>
<dbReference type="InterPro" id="IPR011336">
    <property type="entry name" value="Restrct_endonuc_II_EcoRI/MunI"/>
</dbReference>
<gene>
    <name evidence="1" type="ORF">CQA53_07325</name>
</gene>
<dbReference type="AlphaFoldDB" id="A0A3D8IHZ6"/>
<evidence type="ECO:0000313" key="1">
    <source>
        <dbReference type="EMBL" id="RDU64957.1"/>
    </source>
</evidence>
<evidence type="ECO:0000313" key="2">
    <source>
        <dbReference type="Proteomes" id="UP000256379"/>
    </source>
</evidence>
<dbReference type="InterPro" id="IPR011335">
    <property type="entry name" value="Restrct_endonuc-II-like"/>
</dbReference>
<dbReference type="OrthoDB" id="1492411at2"/>
<protein>
    <submittedName>
        <fullName evidence="1">Restriction endonuclease</fullName>
    </submittedName>
</protein>
<dbReference type="CDD" id="cd22336">
    <property type="entry name" value="MunI-like"/>
    <property type="match status" value="1"/>
</dbReference>
<dbReference type="GO" id="GO:0003677">
    <property type="term" value="F:DNA binding"/>
    <property type="evidence" value="ECO:0007669"/>
    <property type="project" value="InterPro"/>
</dbReference>
<dbReference type="InterPro" id="IPR022725">
    <property type="entry name" value="Restrct_endonuc_II_MunI"/>
</dbReference>
<organism evidence="1 2">
    <name type="scientific">Helicobacter didelphidarum</name>
    <dbReference type="NCBI Taxonomy" id="2040648"/>
    <lineage>
        <taxon>Bacteria</taxon>
        <taxon>Pseudomonadati</taxon>
        <taxon>Campylobacterota</taxon>
        <taxon>Epsilonproteobacteria</taxon>
        <taxon>Campylobacterales</taxon>
        <taxon>Helicobacteraceae</taxon>
        <taxon>Helicobacter</taxon>
    </lineage>
</organism>
<dbReference type="RefSeq" id="WP_115543364.1">
    <property type="nucleotide sequence ID" value="NZ_NXLQ01000016.1"/>
</dbReference>
<keyword evidence="1" id="KW-0378">Hydrolase</keyword>
<dbReference type="EMBL" id="NXLQ01000016">
    <property type="protein sequence ID" value="RDU64957.1"/>
    <property type="molecule type" value="Genomic_DNA"/>
</dbReference>
<keyword evidence="1" id="KW-0540">Nuclease</keyword>
<accession>A0A3D8IHZ6</accession>
<sequence length="202" mass="23724">MGKKELQSRDNWQNESGLQAINAENRFFHVFQEYFLKNSEKHLQIISKPNELNNIYKDIQLPQKILSKIYNPPNGYGRHGISPDYAIKNLISNKTLYIEVKRQDGWIEGKEMSAGRGNAHERACKLFTPGLLNIMKKIGGLDNIPLPFWIIFQGDIARDPKRTREIYCWFSGFENHFYLWSNEDSDEVIIKHFQKYFESHLA</sequence>
<dbReference type="Proteomes" id="UP000256379">
    <property type="component" value="Unassembled WGS sequence"/>
</dbReference>
<reference evidence="1 2" key="1">
    <citation type="submission" date="2018-04" db="EMBL/GenBank/DDBJ databases">
        <title>Novel Campyloabacter and Helicobacter Species and Strains.</title>
        <authorList>
            <person name="Mannion A.J."/>
            <person name="Shen Z."/>
            <person name="Fox J.G."/>
        </authorList>
    </citation>
    <scope>NUCLEOTIDE SEQUENCE [LARGE SCALE GENOMIC DNA]</scope>
    <source>
        <strain evidence="1 2">MIT 17-337</strain>
    </source>
</reference>
<dbReference type="SUPFAM" id="SSF52980">
    <property type="entry name" value="Restriction endonuclease-like"/>
    <property type="match status" value="1"/>
</dbReference>
<name>A0A3D8IHZ6_9HELI</name>